<proteinExistence type="predicted"/>
<name>A0ABQ9FS62_TEGGR</name>
<gene>
    <name evidence="2" type="ORF">KUTeg_003883</name>
</gene>
<evidence type="ECO:0000256" key="1">
    <source>
        <dbReference type="SAM" id="MobiDB-lite"/>
    </source>
</evidence>
<reference evidence="2 3" key="1">
    <citation type="submission" date="2022-12" db="EMBL/GenBank/DDBJ databases">
        <title>Chromosome-level genome of Tegillarca granosa.</title>
        <authorList>
            <person name="Kim J."/>
        </authorList>
    </citation>
    <scope>NUCLEOTIDE SEQUENCE [LARGE SCALE GENOMIC DNA]</scope>
    <source>
        <strain evidence="2">Teg-2019</strain>
        <tissue evidence="2">Adductor muscle</tissue>
    </source>
</reference>
<evidence type="ECO:0000313" key="3">
    <source>
        <dbReference type="Proteomes" id="UP001217089"/>
    </source>
</evidence>
<sequence>MFPLPMLPLRWKPDLFPLYLSLFILQISKAYGYKDELYFKDDRSCDYKIHKLTQYEKIKITWDGDPFNVWCSAGFIGENPYNVHTKYRICVTKINAYYDTCDPKIKFYDNFGIWASEVYDCKRPLPQKWCSKYGKLQFKIVANEQTSSYLTVEISVEADVSLSIAGAVGIAVGVVAGLFMCCCCCYCCCCDDDNKTTEETTATPQNVTGSNYDYRQHAQILSGNSANPTQSDYPRSTNDEFDNLLRDISEPPATGSHIPMQEYGGGNYNSSPRFAHPQPSGRS</sequence>
<dbReference type="Proteomes" id="UP001217089">
    <property type="component" value="Unassembled WGS sequence"/>
</dbReference>
<protein>
    <submittedName>
        <fullName evidence="2">Uncharacterized protein</fullName>
    </submittedName>
</protein>
<accession>A0ABQ9FS62</accession>
<dbReference type="EMBL" id="JARBDR010000214">
    <property type="protein sequence ID" value="KAJ8318792.1"/>
    <property type="molecule type" value="Genomic_DNA"/>
</dbReference>
<comment type="caution">
    <text evidence="2">The sequence shown here is derived from an EMBL/GenBank/DDBJ whole genome shotgun (WGS) entry which is preliminary data.</text>
</comment>
<feature type="region of interest" description="Disordered" evidence="1">
    <location>
        <begin position="245"/>
        <end position="283"/>
    </location>
</feature>
<keyword evidence="3" id="KW-1185">Reference proteome</keyword>
<evidence type="ECO:0000313" key="2">
    <source>
        <dbReference type="EMBL" id="KAJ8318792.1"/>
    </source>
</evidence>
<organism evidence="2 3">
    <name type="scientific">Tegillarca granosa</name>
    <name type="common">Malaysian cockle</name>
    <name type="synonym">Anadara granosa</name>
    <dbReference type="NCBI Taxonomy" id="220873"/>
    <lineage>
        <taxon>Eukaryota</taxon>
        <taxon>Metazoa</taxon>
        <taxon>Spiralia</taxon>
        <taxon>Lophotrochozoa</taxon>
        <taxon>Mollusca</taxon>
        <taxon>Bivalvia</taxon>
        <taxon>Autobranchia</taxon>
        <taxon>Pteriomorphia</taxon>
        <taxon>Arcoida</taxon>
        <taxon>Arcoidea</taxon>
        <taxon>Arcidae</taxon>
        <taxon>Tegillarca</taxon>
    </lineage>
</organism>